<organism evidence="4 5">
    <name type="scientific">Paenalcaligenes hominis</name>
    <dbReference type="NCBI Taxonomy" id="643674"/>
    <lineage>
        <taxon>Bacteria</taxon>
        <taxon>Pseudomonadati</taxon>
        <taxon>Pseudomonadota</taxon>
        <taxon>Betaproteobacteria</taxon>
        <taxon>Burkholderiales</taxon>
        <taxon>Alcaligenaceae</taxon>
        <taxon>Paenalcaligenes</taxon>
    </lineage>
</organism>
<feature type="region of interest" description="Disordered" evidence="3">
    <location>
        <begin position="243"/>
        <end position="272"/>
    </location>
</feature>
<dbReference type="Proteomes" id="UP000189369">
    <property type="component" value="Chromosome"/>
</dbReference>
<dbReference type="OrthoDB" id="9785326at2"/>
<dbReference type="InterPro" id="IPR007428">
    <property type="entry name" value="MlaA"/>
</dbReference>
<dbReference type="PRINTS" id="PR01805">
    <property type="entry name" value="VACJLIPOPROT"/>
</dbReference>
<protein>
    <recommendedName>
        <fullName evidence="6">ABC transporter</fullName>
    </recommendedName>
</protein>
<dbReference type="PANTHER" id="PTHR30035:SF3">
    <property type="entry name" value="INTERMEMBRANE PHOSPHOLIPID TRANSPORT SYSTEM LIPOPROTEIN MLAA"/>
    <property type="match status" value="1"/>
</dbReference>
<dbReference type="STRING" id="643674.PAEH1_08875"/>
<dbReference type="GO" id="GO:0120010">
    <property type="term" value="P:intermembrane phospholipid transfer"/>
    <property type="evidence" value="ECO:0007669"/>
    <property type="project" value="TreeGrafter"/>
</dbReference>
<keyword evidence="2" id="KW-0732">Signal</keyword>
<evidence type="ECO:0000256" key="2">
    <source>
        <dbReference type="ARBA" id="ARBA00022729"/>
    </source>
</evidence>
<dbReference type="Pfam" id="PF04333">
    <property type="entry name" value="MlaA"/>
    <property type="match status" value="1"/>
</dbReference>
<evidence type="ECO:0000256" key="1">
    <source>
        <dbReference type="ARBA" id="ARBA00010634"/>
    </source>
</evidence>
<dbReference type="EMBL" id="CP019697">
    <property type="protein sequence ID" value="AQS51647.1"/>
    <property type="molecule type" value="Genomic_DNA"/>
</dbReference>
<dbReference type="AlphaFoldDB" id="A0A1U9K0T6"/>
<name>A0A1U9K0T6_9BURK</name>
<proteinExistence type="inferred from homology"/>
<evidence type="ECO:0000313" key="5">
    <source>
        <dbReference type="Proteomes" id="UP000189369"/>
    </source>
</evidence>
<accession>A0A1U9K0T6</accession>
<feature type="compositionally biased region" description="Acidic residues" evidence="3">
    <location>
        <begin position="250"/>
        <end position="272"/>
    </location>
</feature>
<reference evidence="4 5" key="1">
    <citation type="submission" date="2017-01" db="EMBL/GenBank/DDBJ databases">
        <title>Complete Genome Sequence of Paenalcaligenes hominis, Isolated from a paraplegic Patient with neurogenic bladder.</title>
        <authorList>
            <person name="Mukhopadhyay R."/>
            <person name="Joaquin J."/>
            <person name="Hogue R."/>
            <person name="Kilaru A."/>
            <person name="Jospin G."/>
            <person name="Mars K."/>
            <person name="Eisen J.A."/>
            <person name="Chaturvedi V."/>
        </authorList>
    </citation>
    <scope>NUCLEOTIDE SEQUENCE [LARGE SCALE GENOMIC DNA]</scope>
    <source>
        <strain evidence="4 5">15S00501</strain>
    </source>
</reference>
<comment type="similarity">
    <text evidence="1">Belongs to the MlaA family.</text>
</comment>
<gene>
    <name evidence="4" type="ORF">PAEH1_08875</name>
</gene>
<evidence type="ECO:0008006" key="6">
    <source>
        <dbReference type="Google" id="ProtNLM"/>
    </source>
</evidence>
<evidence type="ECO:0000256" key="3">
    <source>
        <dbReference type="SAM" id="MobiDB-lite"/>
    </source>
</evidence>
<sequence length="272" mass="29644">MPTTPESLSKNSPTWGRLGLAATSLLVITGCATVEHPNPNDPWESYNRTMDKINYNVDNALVKPIANTYKTLTPQPVQSCIHNMFRNVGDVWSAANSFLQGRPHDFFNTLGRVLFNTTMGVGGCFDVASKNGAQRIPNDFGTTLGVWGIGSGPYVVLPLIGPSTVRDSAALAGGVAVGFSESSPIVAIKNVPVRNSILGLYFVDLRTGLLDADAMVNDIALDRYSFIRDAYLQRRQSLVNRKLRSPTDDSYGDDLPNYEDFDDDEDTTSTTN</sequence>
<evidence type="ECO:0000313" key="4">
    <source>
        <dbReference type="EMBL" id="AQS51647.1"/>
    </source>
</evidence>
<dbReference type="GO" id="GO:0016020">
    <property type="term" value="C:membrane"/>
    <property type="evidence" value="ECO:0007669"/>
    <property type="project" value="InterPro"/>
</dbReference>
<dbReference type="KEGG" id="phn:PAEH1_08875"/>
<dbReference type="PANTHER" id="PTHR30035">
    <property type="entry name" value="LIPOPROTEIN VACJ-RELATED"/>
    <property type="match status" value="1"/>
</dbReference>